<protein>
    <recommendedName>
        <fullName evidence="2">DUF2264 domain-containing protein</fullName>
    </recommendedName>
</protein>
<dbReference type="STRING" id="1332264.BW730_15005"/>
<accession>A0A1Q2CR77</accession>
<dbReference type="KEGG" id="tes:BW730_15005"/>
<evidence type="ECO:0000256" key="1">
    <source>
        <dbReference type="SAM" id="MobiDB-lite"/>
    </source>
</evidence>
<name>A0A1Q2CR77_9ACTN</name>
<feature type="region of interest" description="Disordered" evidence="1">
    <location>
        <begin position="530"/>
        <end position="559"/>
    </location>
</feature>
<dbReference type="EMBL" id="CP019606">
    <property type="protein sequence ID" value="AQP48616.1"/>
    <property type="molecule type" value="Genomic_DNA"/>
</dbReference>
<dbReference type="InterPro" id="IPR049349">
    <property type="entry name" value="DUF2264_N"/>
</dbReference>
<dbReference type="PANTHER" id="PTHR35339">
    <property type="entry name" value="LINALOOL DEHYDRATASE_ISOMERASE DOMAIN-CONTAINING PROTEIN"/>
    <property type="match status" value="1"/>
</dbReference>
<proteinExistence type="predicted"/>
<dbReference type="PANTHER" id="PTHR35339:SF4">
    <property type="entry name" value="LINALOOL DEHYDRATASE_ISOMERASE DOMAIN-CONTAINING PROTEIN"/>
    <property type="match status" value="1"/>
</dbReference>
<evidence type="ECO:0000313" key="3">
    <source>
        <dbReference type="EMBL" id="AQP48616.1"/>
    </source>
</evidence>
<keyword evidence="4" id="KW-1185">Reference proteome</keyword>
<sequence>MPDLTSHAGWVHSADDLLAALQPHRTTSGALYRVPGRPSWSGEQSDGLEGFARSFLLLAFRVAGTGGASSGALLEDYREGLVAGVRQGHADSWPRIVDRGQALVEAASIAIGLHLTRPWLWDALSEAEQGLIAAWLAPSAGVSTPDNNWVLFPVIVQEFLASVGLPADRGRIASGLARLEDWYDGNGWYRDGAGQNFDYYNAWALHLYPTMWTMLREGTAPDEALERRAGYGERLARFLPQHLLFFGRDGSPVFQGRSLSYRFAALAPLWVDQYAGFGIVEPGVARDLAARTLGFFVDGGALNEGRLTSGWLGEFPPMIQPYSGPASPYWASKGFLGLALGPDHPVWNDPPREAADERRDVVVVAKEPGFLLARTGADGIARIVNHGSDNHPPLVGLDDPQYGRLAFSSATAPSFDPDPVDSHVALVDEAGVASRRGGIVREQAAAGTLASSHVPLWADQSAGVGLRILTASTAVGPHVVQAHVISSERDREFAVRVGGWAVASDLPPVASEASQGCTVTAAWGTRSNAGDGALGARVAPSSEGAREGEARLAPPSDGGRTLASRLVIVHGEATPAVHRATGTSPLGTEVAVPVLVARHSGRRTVLVTVSTLTGSDPVDPPRVLTALVDDKLIVEVDGAATIRLPMAR</sequence>
<evidence type="ECO:0000259" key="2">
    <source>
        <dbReference type="Pfam" id="PF10022"/>
    </source>
</evidence>
<feature type="domain" description="DUF2264" evidence="2">
    <location>
        <begin position="8"/>
        <end position="352"/>
    </location>
</feature>
<dbReference type="RefSeq" id="WP_077686958.1">
    <property type="nucleotide sequence ID" value="NZ_CP019606.1"/>
</dbReference>
<reference evidence="4" key="1">
    <citation type="submission" date="2017-02" db="EMBL/GenBank/DDBJ databases">
        <title>Tessaracoccus aquaemaris sp. nov., isolated from the intestine of a Korean rockfish, Sebastes schlegelii, in a marine aquaculture pond.</title>
        <authorList>
            <person name="Tak E.J."/>
            <person name="Bae J.-W."/>
        </authorList>
    </citation>
    <scope>NUCLEOTIDE SEQUENCE [LARGE SCALE GENOMIC DNA]</scope>
    <source>
        <strain evidence="4">NSG39</strain>
    </source>
</reference>
<dbReference type="Pfam" id="PF10022">
    <property type="entry name" value="DUF2264"/>
    <property type="match status" value="1"/>
</dbReference>
<evidence type="ECO:0000313" key="4">
    <source>
        <dbReference type="Proteomes" id="UP000188145"/>
    </source>
</evidence>
<dbReference type="AlphaFoldDB" id="A0A1Q2CR77"/>
<gene>
    <name evidence="3" type="ORF">BW730_15005</name>
</gene>
<dbReference type="OrthoDB" id="9813465at2"/>
<dbReference type="Proteomes" id="UP000188145">
    <property type="component" value="Chromosome"/>
</dbReference>
<organism evidence="3 4">
    <name type="scientific">Tessaracoccus aquimaris</name>
    <dbReference type="NCBI Taxonomy" id="1332264"/>
    <lineage>
        <taxon>Bacteria</taxon>
        <taxon>Bacillati</taxon>
        <taxon>Actinomycetota</taxon>
        <taxon>Actinomycetes</taxon>
        <taxon>Propionibacteriales</taxon>
        <taxon>Propionibacteriaceae</taxon>
        <taxon>Tessaracoccus</taxon>
    </lineage>
</organism>
<dbReference type="InterPro" id="IPR016624">
    <property type="entry name" value="UCP014753"/>
</dbReference>